<feature type="region of interest" description="Disordered" evidence="2">
    <location>
        <begin position="250"/>
        <end position="307"/>
    </location>
</feature>
<evidence type="ECO:0000313" key="3">
    <source>
        <dbReference type="Proteomes" id="UP000504607"/>
    </source>
</evidence>
<sequence>MAPTDDTRSAGRVASSDVQVSEGASALANHNLARRLCQATILPADRELLKDRPVSDMLSAFYPTMIQLIYSISELEAGYRRFGDVQAVWKNRAETVEVEKATLVDQLKLSVDREARLEEEISRLTNGLAASEAELQSAREQIQRKTRSVHRLRRERDGCVRELEAEREQLRISLENLAKAEENLSSAQADADIAKAESAKEALIRAVEDFRGSDEYREELLESGFASYRVGYEDARDAIQSLHPELDLSGIVPPGSEDQAAEEEADPLLTERVAEGEAATTSDPSPTRAGTPVALELYPVQEVDTDE</sequence>
<gene>
    <name evidence="4" type="primary">LOC114914421</name>
</gene>
<evidence type="ECO:0000313" key="4">
    <source>
        <dbReference type="RefSeq" id="XP_029121765.1"/>
    </source>
</evidence>
<keyword evidence="1" id="KW-0175">Coiled coil</keyword>
<dbReference type="OrthoDB" id="10659095at2759"/>
<dbReference type="RefSeq" id="XP_029121765.1">
    <property type="nucleotide sequence ID" value="XM_029265932.1"/>
</dbReference>
<dbReference type="Proteomes" id="UP000504607">
    <property type="component" value="Chromosome 1"/>
</dbReference>
<evidence type="ECO:0000256" key="1">
    <source>
        <dbReference type="SAM" id="Coils"/>
    </source>
</evidence>
<organism evidence="3 4">
    <name type="scientific">Elaeis guineensis var. tenera</name>
    <name type="common">Oil palm</name>
    <dbReference type="NCBI Taxonomy" id="51953"/>
    <lineage>
        <taxon>Eukaryota</taxon>
        <taxon>Viridiplantae</taxon>
        <taxon>Streptophyta</taxon>
        <taxon>Embryophyta</taxon>
        <taxon>Tracheophyta</taxon>
        <taxon>Spermatophyta</taxon>
        <taxon>Magnoliopsida</taxon>
        <taxon>Liliopsida</taxon>
        <taxon>Arecaceae</taxon>
        <taxon>Arecoideae</taxon>
        <taxon>Cocoseae</taxon>
        <taxon>Elaeidinae</taxon>
        <taxon>Elaeis</taxon>
    </lineage>
</organism>
<keyword evidence="3" id="KW-1185">Reference proteome</keyword>
<name>A0A8N4EZ69_ELAGV</name>
<feature type="coiled-coil region" evidence="1">
    <location>
        <begin position="114"/>
        <end position="197"/>
    </location>
</feature>
<proteinExistence type="predicted"/>
<evidence type="ECO:0000256" key="2">
    <source>
        <dbReference type="SAM" id="MobiDB-lite"/>
    </source>
</evidence>
<accession>A0A8N4EZ69</accession>
<reference evidence="4" key="1">
    <citation type="submission" date="2025-08" db="UniProtKB">
        <authorList>
            <consortium name="RefSeq"/>
        </authorList>
    </citation>
    <scope>IDENTIFICATION</scope>
</reference>
<protein>
    <submittedName>
        <fullName evidence="4">Uncharacterized protein LOC114914421</fullName>
    </submittedName>
</protein>
<dbReference type="AlphaFoldDB" id="A0A8N4EZ69"/>